<dbReference type="EMBL" id="CM004472">
    <property type="protein sequence ID" value="OCT84015.1"/>
    <property type="molecule type" value="Genomic_DNA"/>
</dbReference>
<protein>
    <submittedName>
        <fullName evidence="1">Uncharacterized protein</fullName>
    </submittedName>
</protein>
<organism evidence="1 2">
    <name type="scientific">Xenopus laevis</name>
    <name type="common">African clawed frog</name>
    <dbReference type="NCBI Taxonomy" id="8355"/>
    <lineage>
        <taxon>Eukaryota</taxon>
        <taxon>Metazoa</taxon>
        <taxon>Chordata</taxon>
        <taxon>Craniata</taxon>
        <taxon>Vertebrata</taxon>
        <taxon>Euteleostomi</taxon>
        <taxon>Amphibia</taxon>
        <taxon>Batrachia</taxon>
        <taxon>Anura</taxon>
        <taxon>Pipoidea</taxon>
        <taxon>Pipidae</taxon>
        <taxon>Xenopodinae</taxon>
        <taxon>Xenopus</taxon>
        <taxon>Xenopus</taxon>
    </lineage>
</organism>
<accession>A0A974D4J5</accession>
<proteinExistence type="predicted"/>
<dbReference type="AlphaFoldDB" id="A0A974D4J5"/>
<evidence type="ECO:0000313" key="1">
    <source>
        <dbReference type="EMBL" id="OCT84015.1"/>
    </source>
</evidence>
<gene>
    <name evidence="1" type="ORF">XELAEV_18022155mg</name>
</gene>
<reference evidence="2" key="1">
    <citation type="journal article" date="2016" name="Nature">
        <title>Genome evolution in the allotetraploid frog Xenopus laevis.</title>
        <authorList>
            <person name="Session A.M."/>
            <person name="Uno Y."/>
            <person name="Kwon T."/>
            <person name="Chapman J.A."/>
            <person name="Toyoda A."/>
            <person name="Takahashi S."/>
            <person name="Fukui A."/>
            <person name="Hikosaka A."/>
            <person name="Suzuki A."/>
            <person name="Kondo M."/>
            <person name="van Heeringen S.J."/>
            <person name="Quigley I."/>
            <person name="Heinz S."/>
            <person name="Ogino H."/>
            <person name="Ochi H."/>
            <person name="Hellsten U."/>
            <person name="Lyons J.B."/>
            <person name="Simakov O."/>
            <person name="Putnam N."/>
            <person name="Stites J."/>
            <person name="Kuroki Y."/>
            <person name="Tanaka T."/>
            <person name="Michiue T."/>
            <person name="Watanabe M."/>
            <person name="Bogdanovic O."/>
            <person name="Lister R."/>
            <person name="Georgiou G."/>
            <person name="Paranjpe S.S."/>
            <person name="van Kruijsbergen I."/>
            <person name="Shu S."/>
            <person name="Carlson J."/>
            <person name="Kinoshita T."/>
            <person name="Ohta Y."/>
            <person name="Mawaribuchi S."/>
            <person name="Jenkins J."/>
            <person name="Grimwood J."/>
            <person name="Schmutz J."/>
            <person name="Mitros T."/>
            <person name="Mozaffari S.V."/>
            <person name="Suzuki Y."/>
            <person name="Haramoto Y."/>
            <person name="Yamamoto T.S."/>
            <person name="Takagi C."/>
            <person name="Heald R."/>
            <person name="Miller K."/>
            <person name="Haudenschild C."/>
            <person name="Kitzman J."/>
            <person name="Nakayama T."/>
            <person name="Izutsu Y."/>
            <person name="Robert J."/>
            <person name="Fortriede J."/>
            <person name="Burns K."/>
            <person name="Lotay V."/>
            <person name="Karimi K."/>
            <person name="Yasuoka Y."/>
            <person name="Dichmann D.S."/>
            <person name="Flajnik M.F."/>
            <person name="Houston D.W."/>
            <person name="Shendure J."/>
            <person name="DuPasquier L."/>
            <person name="Vize P.D."/>
            <person name="Zorn A.M."/>
            <person name="Ito M."/>
            <person name="Marcotte E.M."/>
            <person name="Wallingford J.B."/>
            <person name="Ito Y."/>
            <person name="Asashima M."/>
            <person name="Ueno N."/>
            <person name="Matsuda Y."/>
            <person name="Veenstra G.J."/>
            <person name="Fujiyama A."/>
            <person name="Harland R.M."/>
            <person name="Taira M."/>
            <person name="Rokhsar D.S."/>
        </authorList>
    </citation>
    <scope>NUCLEOTIDE SEQUENCE [LARGE SCALE GENOMIC DNA]</scope>
    <source>
        <strain evidence="2">J</strain>
    </source>
</reference>
<sequence length="75" mass="8320">MVFLITQDEAGFIKIALNHGKLLCICKNEYPLESRLAWCVPGIKNIRNPATALVVVTTIGESHRLFMHSIVGLTI</sequence>
<name>A0A974D4J5_XENLA</name>
<evidence type="ECO:0000313" key="2">
    <source>
        <dbReference type="Proteomes" id="UP000694892"/>
    </source>
</evidence>
<dbReference type="Proteomes" id="UP000694892">
    <property type="component" value="Chromosome 4L"/>
</dbReference>